<feature type="transmembrane region" description="Helical" evidence="1">
    <location>
        <begin position="76"/>
        <end position="94"/>
    </location>
</feature>
<keyword evidence="1" id="KW-0812">Transmembrane</keyword>
<evidence type="ECO:0000256" key="1">
    <source>
        <dbReference type="SAM" id="Phobius"/>
    </source>
</evidence>
<reference evidence="3" key="1">
    <citation type="journal article" date="2019" name="Int. J. Syst. Evol. Microbiol.">
        <title>The Global Catalogue of Microorganisms (GCM) 10K type strain sequencing project: providing services to taxonomists for standard genome sequencing and annotation.</title>
        <authorList>
            <consortium name="The Broad Institute Genomics Platform"/>
            <consortium name="The Broad Institute Genome Sequencing Center for Infectious Disease"/>
            <person name="Wu L."/>
            <person name="Ma J."/>
        </authorList>
    </citation>
    <scope>NUCLEOTIDE SEQUENCE [LARGE SCALE GENOMIC DNA]</scope>
    <source>
        <strain evidence="3">CCM 8681</strain>
    </source>
</reference>
<keyword evidence="1" id="KW-1133">Transmembrane helix</keyword>
<feature type="transmembrane region" description="Helical" evidence="1">
    <location>
        <begin position="37"/>
        <end position="64"/>
    </location>
</feature>
<sequence>MKNNISNTGKTIALVSFVIGTIFLAFYLYYGETVVNVFLAFLFVVAAIITNTVVLTVIIGAAILNRIDRLEALKTIAIILLNIPIAILYFYMIISFPGPKFLL</sequence>
<proteinExistence type="predicted"/>
<evidence type="ECO:0000313" key="3">
    <source>
        <dbReference type="Proteomes" id="UP000624701"/>
    </source>
</evidence>
<keyword evidence="3" id="KW-1185">Reference proteome</keyword>
<comment type="caution">
    <text evidence="2">The sequence shown here is derived from an EMBL/GenBank/DDBJ whole genome shotgun (WGS) entry which is preliminary data.</text>
</comment>
<keyword evidence="1" id="KW-0472">Membrane</keyword>
<organism evidence="2 3">
    <name type="scientific">Winogradskyella haliclonae</name>
    <dbReference type="NCBI Taxonomy" id="2048558"/>
    <lineage>
        <taxon>Bacteria</taxon>
        <taxon>Pseudomonadati</taxon>
        <taxon>Bacteroidota</taxon>
        <taxon>Flavobacteriia</taxon>
        <taxon>Flavobacteriales</taxon>
        <taxon>Flavobacteriaceae</taxon>
        <taxon>Winogradskyella</taxon>
    </lineage>
</organism>
<name>A0ABQ2BX32_9FLAO</name>
<dbReference type="Proteomes" id="UP000624701">
    <property type="component" value="Unassembled WGS sequence"/>
</dbReference>
<accession>A0ABQ2BX32</accession>
<protein>
    <submittedName>
        <fullName evidence="2">Uncharacterized protein</fullName>
    </submittedName>
</protein>
<feature type="transmembrane region" description="Helical" evidence="1">
    <location>
        <begin position="12"/>
        <end position="31"/>
    </location>
</feature>
<dbReference type="RefSeq" id="WP_188373899.1">
    <property type="nucleotide sequence ID" value="NZ_BMDQ01000001.1"/>
</dbReference>
<evidence type="ECO:0000313" key="2">
    <source>
        <dbReference type="EMBL" id="GGI57015.1"/>
    </source>
</evidence>
<gene>
    <name evidence="2" type="ORF">GCM10011444_13240</name>
</gene>
<dbReference type="EMBL" id="BMDQ01000001">
    <property type="protein sequence ID" value="GGI57015.1"/>
    <property type="molecule type" value="Genomic_DNA"/>
</dbReference>